<dbReference type="SUPFAM" id="SSF53335">
    <property type="entry name" value="S-adenosyl-L-methionine-dependent methyltransferases"/>
    <property type="match status" value="2"/>
</dbReference>
<protein>
    <recommendedName>
        <fullName evidence="7">Ribosomal RNA large subunit methyltransferase K/L</fullName>
    </recommendedName>
    <domain>
        <recommendedName>
            <fullName evidence="7">23S rRNA m2G2445 methyltransferase</fullName>
            <ecNumber evidence="7">2.1.1.173</ecNumber>
        </recommendedName>
        <alternativeName>
            <fullName evidence="7">rRNA (guanine-N(2)-)-methyltransferase RlmL</fullName>
        </alternativeName>
    </domain>
    <domain>
        <recommendedName>
            <fullName evidence="7">23S rRNA m7G2069 methyltransferase</fullName>
            <ecNumber evidence="7">2.1.1.264</ecNumber>
        </recommendedName>
        <alternativeName>
            <fullName evidence="7">rRNA (guanine-N(7)-)-methyltransferase RlmK</fullName>
        </alternativeName>
    </domain>
</protein>
<evidence type="ECO:0000313" key="10">
    <source>
        <dbReference type="EMBL" id="SFT54841.1"/>
    </source>
</evidence>
<evidence type="ECO:0000256" key="2">
    <source>
        <dbReference type="ARBA" id="ARBA00022552"/>
    </source>
</evidence>
<comment type="catalytic activity">
    <reaction evidence="7">
        <text>guanosine(2069) in 23S rRNA + S-adenosyl-L-methionine = N(2)-methylguanosine(2069) in 23S rRNA + S-adenosyl-L-homocysteine + H(+)</text>
        <dbReference type="Rhea" id="RHEA:43772"/>
        <dbReference type="Rhea" id="RHEA-COMP:10688"/>
        <dbReference type="Rhea" id="RHEA-COMP:10689"/>
        <dbReference type="ChEBI" id="CHEBI:15378"/>
        <dbReference type="ChEBI" id="CHEBI:57856"/>
        <dbReference type="ChEBI" id="CHEBI:59789"/>
        <dbReference type="ChEBI" id="CHEBI:74269"/>
        <dbReference type="ChEBI" id="CHEBI:74481"/>
        <dbReference type="EC" id="2.1.1.264"/>
    </reaction>
</comment>
<evidence type="ECO:0000256" key="4">
    <source>
        <dbReference type="ARBA" id="ARBA00022679"/>
    </source>
</evidence>
<dbReference type="InterPro" id="IPR053943">
    <property type="entry name" value="RlmKL-like_Mtase_CS"/>
</dbReference>
<evidence type="ECO:0000256" key="5">
    <source>
        <dbReference type="ARBA" id="ARBA00022691"/>
    </source>
</evidence>
<dbReference type="CDD" id="cd02440">
    <property type="entry name" value="AdoMet_MTases"/>
    <property type="match status" value="1"/>
</dbReference>
<keyword evidence="3 7" id="KW-0489">Methyltransferase</keyword>
<dbReference type="Pfam" id="PF02926">
    <property type="entry name" value="THUMP"/>
    <property type="match status" value="1"/>
</dbReference>
<proteinExistence type="inferred from homology"/>
<dbReference type="Gene3D" id="3.30.750.80">
    <property type="entry name" value="RNA methyltransferase domain (HRMD) like"/>
    <property type="match status" value="1"/>
</dbReference>
<dbReference type="InterPro" id="IPR054170">
    <property type="entry name" value="RlmL_1st"/>
</dbReference>
<dbReference type="InterPro" id="IPR000241">
    <property type="entry name" value="RlmKL-like_Mtase"/>
</dbReference>
<evidence type="ECO:0000313" key="11">
    <source>
        <dbReference type="Proteomes" id="UP000199187"/>
    </source>
</evidence>
<dbReference type="PANTHER" id="PTHR47313:SF1">
    <property type="entry name" value="RIBOSOMAL RNA LARGE SUBUNIT METHYLTRANSFERASE K_L"/>
    <property type="match status" value="1"/>
</dbReference>
<dbReference type="Gene3D" id="3.30.2130.30">
    <property type="match status" value="1"/>
</dbReference>
<dbReference type="NCBIfam" id="NF008748">
    <property type="entry name" value="PRK11783.1"/>
    <property type="match status" value="1"/>
</dbReference>
<dbReference type="PIRSF" id="PIRSF037618">
    <property type="entry name" value="RNA_Mtase_bacteria_prd"/>
    <property type="match status" value="1"/>
</dbReference>
<keyword evidence="11" id="KW-1185">Reference proteome</keyword>
<comment type="similarity">
    <text evidence="7">Belongs to the methyltransferase superfamily. RlmKL family.</text>
</comment>
<keyword evidence="4 7" id="KW-0808">Transferase</keyword>
<comment type="subcellular location">
    <subcellularLocation>
        <location evidence="7">Cytoplasm</location>
    </subcellularLocation>
</comment>
<sequence>MISLFASTARGLEELLKTELEKLGAQECRVVQGGVHFEGDTRLLYQSLMWSRLASRIMLPLGECKVYSDLDLYLGVQAINWTEIFTPGATFAVHFSGLNDEIRNSQYGALKVKDAIVDSFTRKNLPRPNVERELPDLRINVWLNQDTANISLDLSGEGLHLRGYRDRTGIAPIKENLAAAIVMRSGWQPGTPLLDPMCGSGTLLIEAAMAATDRAPGLHRSHWGFGGWAQHDDALWKEVKAEAQTRARQGLAGYESRFYGSDSDVRVIELARSNARRAGIGELVTFEVKDVAQLSNPLPKGPYGTVISNPPYGERLESEPALIALHSLLGRLLKAQFGGWNLSLFSASVDLLNCLQLRAERQFKAKNGPLDCVQKNYHLAENTGEAKAPAMAEDYANRLRKNVKKLEKWARQEGIECYRLYDADLPDYNVAVDRYADWVVVQEYAAPKTIDAQKARQRLFDIIAATIQVLGIAPNKLVLKTRERQKGTNQYQKMDEKGDFMEVSEYNARLWVNLTDYLDTGLFLDHRIARRMLGQMSKGKDFLNLFSYTGSASVHAGLGGARSTTTVDMSRTYLEWAERNLRLNGLSGRMHRLIQADCLSWLRETDEQFDLIFIDPPTFSNSKRMEDSFDVQRDHMRLMQDLKRLLRKGGTIMFSNNKRGFRMDLDGLAKLGLQAQEITQKTQSQDFARNRQIHNCWLITAA</sequence>
<evidence type="ECO:0000256" key="1">
    <source>
        <dbReference type="ARBA" id="ARBA00022490"/>
    </source>
</evidence>
<dbReference type="EC" id="2.1.1.173" evidence="7"/>
<evidence type="ECO:0000259" key="9">
    <source>
        <dbReference type="PROSITE" id="PS51165"/>
    </source>
</evidence>
<dbReference type="Pfam" id="PF01170">
    <property type="entry name" value="UPF0020"/>
    <property type="match status" value="1"/>
</dbReference>
<keyword evidence="2 7" id="KW-0698">rRNA processing</keyword>
<comment type="catalytic activity">
    <reaction evidence="7">
        <text>guanosine(2445) in 23S rRNA + S-adenosyl-L-methionine = N(2)-methylguanosine(2445) in 23S rRNA + S-adenosyl-L-homocysteine + H(+)</text>
        <dbReference type="Rhea" id="RHEA:42740"/>
        <dbReference type="Rhea" id="RHEA-COMP:10215"/>
        <dbReference type="Rhea" id="RHEA-COMP:10216"/>
        <dbReference type="ChEBI" id="CHEBI:15378"/>
        <dbReference type="ChEBI" id="CHEBI:57856"/>
        <dbReference type="ChEBI" id="CHEBI:59789"/>
        <dbReference type="ChEBI" id="CHEBI:74269"/>
        <dbReference type="ChEBI" id="CHEBI:74481"/>
        <dbReference type="EC" id="2.1.1.173"/>
    </reaction>
</comment>
<dbReference type="CDD" id="cd11715">
    <property type="entry name" value="THUMP_AdoMetMT"/>
    <property type="match status" value="1"/>
</dbReference>
<accession>A0A1I6YX88</accession>
<dbReference type="EC" id="2.1.1.264" evidence="7"/>
<dbReference type="Gene3D" id="3.40.50.150">
    <property type="entry name" value="Vaccinia Virus protein VP39"/>
    <property type="match status" value="2"/>
</dbReference>
<dbReference type="InterPro" id="IPR017244">
    <property type="entry name" value="23SrRNA_methyltr_KL"/>
</dbReference>
<dbReference type="RefSeq" id="WP_090119394.1">
    <property type="nucleotide sequence ID" value="NZ_CP045300.1"/>
</dbReference>
<comment type="function">
    <text evidence="7">Specifically methylates the guanine in position 2445 (m2G2445) and the guanine in position 2069 (m7G2069) of 23S rRNA.</text>
</comment>
<reference evidence="11" key="1">
    <citation type="submission" date="2016-10" db="EMBL/GenBank/DDBJ databases">
        <authorList>
            <person name="Varghese N."/>
            <person name="Submissions S."/>
        </authorList>
    </citation>
    <scope>NUCLEOTIDE SEQUENCE [LARGE SCALE GENOMIC DNA]</scope>
    <source>
        <strain evidence="11">Ah-143</strain>
    </source>
</reference>
<dbReference type="PROSITE" id="PS01261">
    <property type="entry name" value="UPF0020"/>
    <property type="match status" value="1"/>
</dbReference>
<feature type="domain" description="THUMP" evidence="9">
    <location>
        <begin position="43"/>
        <end position="154"/>
    </location>
</feature>
<dbReference type="PANTHER" id="PTHR47313">
    <property type="entry name" value="RIBOSOMAL RNA LARGE SUBUNIT METHYLTRANSFERASE K/L"/>
    <property type="match status" value="1"/>
</dbReference>
<dbReference type="GO" id="GO:0005737">
    <property type="term" value="C:cytoplasm"/>
    <property type="evidence" value="ECO:0007669"/>
    <property type="project" value="UniProtKB-SubCell"/>
</dbReference>
<dbReference type="Proteomes" id="UP000199187">
    <property type="component" value="Unassembled WGS sequence"/>
</dbReference>
<dbReference type="Pfam" id="PF10672">
    <property type="entry name" value="Methyltrans_SAM"/>
    <property type="match status" value="1"/>
</dbReference>
<dbReference type="PRINTS" id="PR00507">
    <property type="entry name" value="N12N6MTFRASE"/>
</dbReference>
<dbReference type="FunFam" id="3.40.50.150:FF:000039">
    <property type="entry name" value="Ribosomal RNA large subunit methyltransferase K/L"/>
    <property type="match status" value="1"/>
</dbReference>
<evidence type="ECO:0000256" key="8">
    <source>
        <dbReference type="PROSITE-ProRule" id="PRU00529"/>
    </source>
</evidence>
<dbReference type="InterPro" id="IPR004114">
    <property type="entry name" value="THUMP_dom"/>
</dbReference>
<dbReference type="SMART" id="SM00981">
    <property type="entry name" value="THUMP"/>
    <property type="match status" value="1"/>
</dbReference>
<evidence type="ECO:0000256" key="7">
    <source>
        <dbReference type="HAMAP-Rule" id="MF_01858"/>
    </source>
</evidence>
<organism evidence="10 11">
    <name type="scientific">Kosakonia arachidis</name>
    <dbReference type="NCBI Taxonomy" id="551989"/>
    <lineage>
        <taxon>Bacteria</taxon>
        <taxon>Pseudomonadati</taxon>
        <taxon>Pseudomonadota</taxon>
        <taxon>Gammaproteobacteria</taxon>
        <taxon>Enterobacterales</taxon>
        <taxon>Enterobacteriaceae</taxon>
        <taxon>Kosakonia</taxon>
    </lineage>
</organism>
<keyword evidence="1 7" id="KW-0963">Cytoplasm</keyword>
<keyword evidence="5 7" id="KW-0949">S-adenosyl-L-methionine</keyword>
<dbReference type="FunFam" id="3.30.750.80:FF:000001">
    <property type="entry name" value="Ribosomal RNA large subunit methyltransferase K/L"/>
    <property type="match status" value="1"/>
</dbReference>
<dbReference type="PROSITE" id="PS51165">
    <property type="entry name" value="THUMP"/>
    <property type="match status" value="1"/>
</dbReference>
<dbReference type="Pfam" id="PF22020">
    <property type="entry name" value="RlmL_1st"/>
    <property type="match status" value="1"/>
</dbReference>
<dbReference type="HAMAP" id="MF_01858">
    <property type="entry name" value="23SrRNA_methyltr_KL"/>
    <property type="match status" value="1"/>
</dbReference>
<dbReference type="InterPro" id="IPR002052">
    <property type="entry name" value="DNA_methylase_N6_adenine_CS"/>
</dbReference>
<dbReference type="InterPro" id="IPR029063">
    <property type="entry name" value="SAM-dependent_MTases_sf"/>
</dbReference>
<dbReference type="GO" id="GO:0052915">
    <property type="term" value="F:23S rRNA (guanine(2445)-N(2))-methyltransferase activity"/>
    <property type="evidence" value="ECO:0007669"/>
    <property type="project" value="UniProtKB-UniRule"/>
</dbReference>
<dbReference type="EMBL" id="FPAU01000001">
    <property type="protein sequence ID" value="SFT54841.1"/>
    <property type="molecule type" value="Genomic_DNA"/>
</dbReference>
<dbReference type="GO" id="GO:0003723">
    <property type="term" value="F:RNA binding"/>
    <property type="evidence" value="ECO:0007669"/>
    <property type="project" value="UniProtKB-UniRule"/>
</dbReference>
<dbReference type="PROSITE" id="PS00092">
    <property type="entry name" value="N6_MTASE"/>
    <property type="match status" value="1"/>
</dbReference>
<dbReference type="AlphaFoldDB" id="A0A1I6YX88"/>
<keyword evidence="6 8" id="KW-0694">RNA-binding</keyword>
<name>A0A1I6YX88_9ENTR</name>
<evidence type="ECO:0000256" key="6">
    <source>
        <dbReference type="ARBA" id="ARBA00022884"/>
    </source>
</evidence>
<dbReference type="OrthoDB" id="9809404at2"/>
<evidence type="ECO:0000256" key="3">
    <source>
        <dbReference type="ARBA" id="ARBA00022603"/>
    </source>
</evidence>
<dbReference type="InterPro" id="IPR019614">
    <property type="entry name" value="SAM-dep_methyl-trfase"/>
</dbReference>
<dbReference type="GO" id="GO:0070043">
    <property type="term" value="F:rRNA (guanine-N7-)-methyltransferase activity"/>
    <property type="evidence" value="ECO:0007669"/>
    <property type="project" value="UniProtKB-UniRule"/>
</dbReference>
<gene>
    <name evidence="7" type="primary">rlmL</name>
    <name evidence="10" type="ORF">SAMN05192562_101796</name>
</gene>